<comment type="caution">
    <text evidence="2">The sequence shown here is derived from an EMBL/GenBank/DDBJ whole genome shotgun (WGS) entry which is preliminary data.</text>
</comment>
<evidence type="ECO:0000313" key="3">
    <source>
        <dbReference type="Proteomes" id="UP000309038"/>
    </source>
</evidence>
<protein>
    <recommendedName>
        <fullName evidence="4">BTB domain-containing protein</fullName>
    </recommendedName>
</protein>
<proteinExistence type="predicted"/>
<sequence length="277" mass="30456">MEQSKNNLDDHPTPVGTPRPQEPDNAVTVAVSTAFPSDATGDAGRPDVVIVSSDEVFFHVHHRRLFSVSLNGFNYRLSHTPDAEPNPEILILPQTASVINVVLHTIYDRSCSTYSPDFHTVVAAIDALKQYGVPLQSYMARNTPLYTLLLSHAPLHPIEAYAVAAFQGLEDLAVAISSHLLGFQVTTLTDELAIAIGPIYLKRLLVLLHNRLEFLKRLVFSPPYPHGPGSNMNGVLCDSKAMNRAWAMASAQLAWEGRPGTCNLFLFLLYENSVWVG</sequence>
<feature type="region of interest" description="Disordered" evidence="1">
    <location>
        <begin position="1"/>
        <end position="25"/>
    </location>
</feature>
<evidence type="ECO:0008006" key="4">
    <source>
        <dbReference type="Google" id="ProtNLM"/>
    </source>
</evidence>
<accession>A0A4S4KFL1</accession>
<organism evidence="2 3">
    <name type="scientific">Hermanssonia centrifuga</name>
    <dbReference type="NCBI Taxonomy" id="98765"/>
    <lineage>
        <taxon>Eukaryota</taxon>
        <taxon>Fungi</taxon>
        <taxon>Dikarya</taxon>
        <taxon>Basidiomycota</taxon>
        <taxon>Agaricomycotina</taxon>
        <taxon>Agaricomycetes</taxon>
        <taxon>Polyporales</taxon>
        <taxon>Meruliaceae</taxon>
        <taxon>Hermanssonia</taxon>
    </lineage>
</organism>
<keyword evidence="3" id="KW-1185">Reference proteome</keyword>
<reference evidence="2 3" key="1">
    <citation type="submission" date="2019-02" db="EMBL/GenBank/DDBJ databases">
        <title>Genome sequencing of the rare red list fungi Phlebia centrifuga.</title>
        <authorList>
            <person name="Buettner E."/>
            <person name="Kellner H."/>
        </authorList>
    </citation>
    <scope>NUCLEOTIDE SEQUENCE [LARGE SCALE GENOMIC DNA]</scope>
    <source>
        <strain evidence="2 3">DSM 108282</strain>
    </source>
</reference>
<evidence type="ECO:0000313" key="2">
    <source>
        <dbReference type="EMBL" id="THG96590.1"/>
    </source>
</evidence>
<dbReference type="Proteomes" id="UP000309038">
    <property type="component" value="Unassembled WGS sequence"/>
</dbReference>
<name>A0A4S4KFL1_9APHY</name>
<gene>
    <name evidence="2" type="ORF">EW026_g5279</name>
</gene>
<evidence type="ECO:0000256" key="1">
    <source>
        <dbReference type="SAM" id="MobiDB-lite"/>
    </source>
</evidence>
<dbReference type="AlphaFoldDB" id="A0A4S4KFL1"/>
<dbReference type="EMBL" id="SGPJ01000224">
    <property type="protein sequence ID" value="THG96590.1"/>
    <property type="molecule type" value="Genomic_DNA"/>
</dbReference>